<feature type="transmembrane region" description="Helical" evidence="2">
    <location>
        <begin position="147"/>
        <end position="171"/>
    </location>
</feature>
<feature type="region of interest" description="Disordered" evidence="1">
    <location>
        <begin position="321"/>
        <end position="508"/>
    </location>
</feature>
<feature type="compositionally biased region" description="Polar residues" evidence="1">
    <location>
        <begin position="371"/>
        <end position="383"/>
    </location>
</feature>
<feature type="transmembrane region" description="Helical" evidence="2">
    <location>
        <begin position="64"/>
        <end position="85"/>
    </location>
</feature>
<proteinExistence type="predicted"/>
<dbReference type="AlphaFoldDB" id="A0A3N4IDT8"/>
<reference evidence="4 5" key="1">
    <citation type="journal article" date="2018" name="Nat. Ecol. Evol.">
        <title>Pezizomycetes genomes reveal the molecular basis of ectomycorrhizal truffle lifestyle.</title>
        <authorList>
            <person name="Murat C."/>
            <person name="Payen T."/>
            <person name="Noel B."/>
            <person name="Kuo A."/>
            <person name="Morin E."/>
            <person name="Chen J."/>
            <person name="Kohler A."/>
            <person name="Krizsan K."/>
            <person name="Balestrini R."/>
            <person name="Da Silva C."/>
            <person name="Montanini B."/>
            <person name="Hainaut M."/>
            <person name="Levati E."/>
            <person name="Barry K.W."/>
            <person name="Belfiori B."/>
            <person name="Cichocki N."/>
            <person name="Clum A."/>
            <person name="Dockter R.B."/>
            <person name="Fauchery L."/>
            <person name="Guy J."/>
            <person name="Iotti M."/>
            <person name="Le Tacon F."/>
            <person name="Lindquist E.A."/>
            <person name="Lipzen A."/>
            <person name="Malagnac F."/>
            <person name="Mello A."/>
            <person name="Molinier V."/>
            <person name="Miyauchi S."/>
            <person name="Poulain J."/>
            <person name="Riccioni C."/>
            <person name="Rubini A."/>
            <person name="Sitrit Y."/>
            <person name="Splivallo R."/>
            <person name="Traeger S."/>
            <person name="Wang M."/>
            <person name="Zifcakova L."/>
            <person name="Wipf D."/>
            <person name="Zambonelli A."/>
            <person name="Paolocci F."/>
            <person name="Nowrousian M."/>
            <person name="Ottonello S."/>
            <person name="Baldrian P."/>
            <person name="Spatafora J.W."/>
            <person name="Henrissat B."/>
            <person name="Nagy L.G."/>
            <person name="Aury J.M."/>
            <person name="Wincker P."/>
            <person name="Grigoriev I.V."/>
            <person name="Bonfante P."/>
            <person name="Martin F.M."/>
        </authorList>
    </citation>
    <scope>NUCLEOTIDE SEQUENCE [LARGE SCALE GENOMIC DNA]</scope>
    <source>
        <strain evidence="4 5">RN42</strain>
    </source>
</reference>
<evidence type="ECO:0000313" key="4">
    <source>
        <dbReference type="EMBL" id="RPA79884.1"/>
    </source>
</evidence>
<evidence type="ECO:0000256" key="2">
    <source>
        <dbReference type="SAM" id="Phobius"/>
    </source>
</evidence>
<feature type="compositionally biased region" description="Basic and acidic residues" evidence="1">
    <location>
        <begin position="417"/>
        <end position="431"/>
    </location>
</feature>
<feature type="compositionally biased region" description="Polar residues" evidence="1">
    <location>
        <begin position="321"/>
        <end position="331"/>
    </location>
</feature>
<feature type="domain" description="DUF7598" evidence="3">
    <location>
        <begin position="26"/>
        <end position="168"/>
    </location>
</feature>
<feature type="compositionally biased region" description="Low complexity" evidence="1">
    <location>
        <begin position="264"/>
        <end position="277"/>
    </location>
</feature>
<dbReference type="Proteomes" id="UP000275078">
    <property type="component" value="Unassembled WGS sequence"/>
</dbReference>
<name>A0A3N4IDT8_ASCIM</name>
<keyword evidence="5" id="KW-1185">Reference proteome</keyword>
<organism evidence="4 5">
    <name type="scientific">Ascobolus immersus RN42</name>
    <dbReference type="NCBI Taxonomy" id="1160509"/>
    <lineage>
        <taxon>Eukaryota</taxon>
        <taxon>Fungi</taxon>
        <taxon>Dikarya</taxon>
        <taxon>Ascomycota</taxon>
        <taxon>Pezizomycotina</taxon>
        <taxon>Pezizomycetes</taxon>
        <taxon>Pezizales</taxon>
        <taxon>Ascobolaceae</taxon>
        <taxon>Ascobolus</taxon>
    </lineage>
</organism>
<feature type="compositionally biased region" description="Low complexity" evidence="1">
    <location>
        <begin position="284"/>
        <end position="295"/>
    </location>
</feature>
<feature type="transmembrane region" description="Helical" evidence="2">
    <location>
        <begin position="106"/>
        <end position="127"/>
    </location>
</feature>
<evidence type="ECO:0000256" key="1">
    <source>
        <dbReference type="SAM" id="MobiDB-lite"/>
    </source>
</evidence>
<dbReference type="EMBL" id="ML119694">
    <property type="protein sequence ID" value="RPA79884.1"/>
    <property type="molecule type" value="Genomic_DNA"/>
</dbReference>
<evidence type="ECO:0000259" key="3">
    <source>
        <dbReference type="Pfam" id="PF24535"/>
    </source>
</evidence>
<dbReference type="InterPro" id="IPR056019">
    <property type="entry name" value="DUF7598"/>
</dbReference>
<evidence type="ECO:0000313" key="5">
    <source>
        <dbReference type="Proteomes" id="UP000275078"/>
    </source>
</evidence>
<sequence>MLCCLGKRVFDAATGGRFKILSTRNVLRILWIFTFISLACAAAALACVTVGNLKKSEHRWGLHFIGHICNGILLAICGFLVLTELPSNIIEEILVRRIPMFSARASGRLGGLLALGVTEILLLFFILEGLNESPNTKNMIGGNYWRLYWAGGIVIGANGFMNIIASAIVPCKFGKDMTAKQVRFSTYWQANSKRAPKKCTCGFLDHAMQQDLVDKELRRLQVEEEIRIQAEQQRLEYEKRIKDEQQRLAYEENARKAENKARNRSNSPPSARTSRSTTLNDVDSASLYSQNSSASWDSEGSDRTTAAHDSHIAPPQVQGQVLQYSQDSQRQLAPGRNRSRSEGPARGSSEAWQGSHRSTTAHDGHIAPPQAQGQLQNSQNPQRQLAPPPQHHSRRDGNPSNVGPSRYPTAIPPVYQLDRRPHPQASERDRNGVTIVYAEPPEISSSSHHNQRTAAEGQRGRALMRGSEATPSIRSSSSSTQRSGGSQRGGGAPRPQGAGKNPHRKPKM</sequence>
<feature type="transmembrane region" description="Helical" evidence="2">
    <location>
        <begin position="29"/>
        <end position="52"/>
    </location>
</feature>
<gene>
    <name evidence="4" type="ORF">BJ508DRAFT_377433</name>
</gene>
<dbReference type="STRING" id="1160509.A0A3N4IDT8"/>
<keyword evidence="2" id="KW-0472">Membrane</keyword>
<keyword evidence="2" id="KW-0812">Transmembrane</keyword>
<protein>
    <recommendedName>
        <fullName evidence="3">DUF7598 domain-containing protein</fullName>
    </recommendedName>
</protein>
<keyword evidence="2" id="KW-1133">Transmembrane helix</keyword>
<dbReference type="Pfam" id="PF24535">
    <property type="entry name" value="DUF7598"/>
    <property type="match status" value="1"/>
</dbReference>
<feature type="region of interest" description="Disordered" evidence="1">
    <location>
        <begin position="253"/>
        <end position="308"/>
    </location>
</feature>
<accession>A0A3N4IDT8</accession>
<feature type="compositionally biased region" description="Low complexity" evidence="1">
    <location>
        <begin position="469"/>
        <end position="485"/>
    </location>
</feature>